<dbReference type="PANTHER" id="PTHR42760:SF133">
    <property type="entry name" value="3-OXOACYL-[ACYL-CARRIER-PROTEIN] REDUCTASE"/>
    <property type="match status" value="1"/>
</dbReference>
<dbReference type="InterPro" id="IPR002347">
    <property type="entry name" value="SDR_fam"/>
</dbReference>
<gene>
    <name evidence="3" type="ORF">ATL51_2325</name>
</gene>
<dbReference type="InterPro" id="IPR020904">
    <property type="entry name" value="Sc_DH/Rdtase_CS"/>
</dbReference>
<sequence length="266" mass="27037">MDDMPAPAPAQLPGAFRLDGRVAVVTGASSGLGACFAHVLAGAGADVVLGARRADRLEQVRRSVAATGRRAVAVVTDVANPDHCEALVDAAVTGLGRVDVLVNNAGTGYAARAETDDHGRAAALLEVNLLGAYAMAAAAGRRMIDAGRGGAIVNVSSVLGLTAGTVPQAAYSASKAGLTGLTRDLAAQWARHGVRVNTLAPGWFASEMTGPLLEHPRGRDAVVDRIPLGRLGEHDELAGPLLLLASPAGSYLTGTTLCVDGGWTMH</sequence>
<dbReference type="FunFam" id="3.40.50.720:FF:000084">
    <property type="entry name" value="Short-chain dehydrogenase reductase"/>
    <property type="match status" value="1"/>
</dbReference>
<dbReference type="EMBL" id="PHUJ01000003">
    <property type="protein sequence ID" value="PKB30652.1"/>
    <property type="molecule type" value="Genomic_DNA"/>
</dbReference>
<accession>A0AA44ZP87</accession>
<dbReference type="PRINTS" id="PR00080">
    <property type="entry name" value="SDRFAMILY"/>
</dbReference>
<evidence type="ECO:0000313" key="4">
    <source>
        <dbReference type="Proteomes" id="UP000232453"/>
    </source>
</evidence>
<dbReference type="Gene3D" id="3.40.50.720">
    <property type="entry name" value="NAD(P)-binding Rossmann-like Domain"/>
    <property type="match status" value="1"/>
</dbReference>
<dbReference type="GO" id="GO:0048038">
    <property type="term" value="F:quinone binding"/>
    <property type="evidence" value="ECO:0007669"/>
    <property type="project" value="TreeGrafter"/>
</dbReference>
<dbReference type="PROSITE" id="PS00061">
    <property type="entry name" value="ADH_SHORT"/>
    <property type="match status" value="1"/>
</dbReference>
<dbReference type="PRINTS" id="PR00081">
    <property type="entry name" value="GDHRDH"/>
</dbReference>
<comment type="similarity">
    <text evidence="1">Belongs to the short-chain dehydrogenases/reductases (SDR) family.</text>
</comment>
<evidence type="ECO:0000256" key="1">
    <source>
        <dbReference type="ARBA" id="ARBA00006484"/>
    </source>
</evidence>
<keyword evidence="2" id="KW-0560">Oxidoreductase</keyword>
<dbReference type="GO" id="GO:0016616">
    <property type="term" value="F:oxidoreductase activity, acting on the CH-OH group of donors, NAD or NADP as acceptor"/>
    <property type="evidence" value="ECO:0007669"/>
    <property type="project" value="TreeGrafter"/>
</dbReference>
<organism evidence="3 4">
    <name type="scientific">Pseudonocardia alni</name>
    <name type="common">Amycolata alni</name>
    <dbReference type="NCBI Taxonomy" id="33907"/>
    <lineage>
        <taxon>Bacteria</taxon>
        <taxon>Bacillati</taxon>
        <taxon>Actinomycetota</taxon>
        <taxon>Actinomycetes</taxon>
        <taxon>Pseudonocardiales</taxon>
        <taxon>Pseudonocardiaceae</taxon>
        <taxon>Pseudonocardia</taxon>
    </lineage>
</organism>
<proteinExistence type="inferred from homology"/>
<dbReference type="GO" id="GO:0006633">
    <property type="term" value="P:fatty acid biosynthetic process"/>
    <property type="evidence" value="ECO:0007669"/>
    <property type="project" value="TreeGrafter"/>
</dbReference>
<dbReference type="AlphaFoldDB" id="A0AA44ZP87"/>
<evidence type="ECO:0000313" key="3">
    <source>
        <dbReference type="EMBL" id="PKB30652.1"/>
    </source>
</evidence>
<dbReference type="PANTHER" id="PTHR42760">
    <property type="entry name" value="SHORT-CHAIN DEHYDROGENASES/REDUCTASES FAMILY MEMBER"/>
    <property type="match status" value="1"/>
</dbReference>
<protein>
    <submittedName>
        <fullName evidence="3">NAD(P)-dependent dehydrogenase (Short-subunit alcohol dehydrogenase family)</fullName>
    </submittedName>
</protein>
<dbReference type="Pfam" id="PF13561">
    <property type="entry name" value="adh_short_C2"/>
    <property type="match status" value="1"/>
</dbReference>
<comment type="caution">
    <text evidence="3">The sequence shown here is derived from an EMBL/GenBank/DDBJ whole genome shotgun (WGS) entry which is preliminary data.</text>
</comment>
<dbReference type="RefSeq" id="WP_301548994.1">
    <property type="nucleotide sequence ID" value="NZ_JBICSI010000003.1"/>
</dbReference>
<reference evidence="3 4" key="1">
    <citation type="submission" date="2017-11" db="EMBL/GenBank/DDBJ databases">
        <title>Sequencing the genomes of 1000 actinobacteria strains.</title>
        <authorList>
            <person name="Klenk H.-P."/>
        </authorList>
    </citation>
    <scope>NUCLEOTIDE SEQUENCE [LARGE SCALE GENOMIC DNA]</scope>
    <source>
        <strain evidence="3 4">DSM 44104</strain>
    </source>
</reference>
<evidence type="ECO:0000256" key="2">
    <source>
        <dbReference type="ARBA" id="ARBA00023002"/>
    </source>
</evidence>
<name>A0AA44ZP87_PSEA5</name>
<dbReference type="InterPro" id="IPR036291">
    <property type="entry name" value="NAD(P)-bd_dom_sf"/>
</dbReference>
<dbReference type="SUPFAM" id="SSF51735">
    <property type="entry name" value="NAD(P)-binding Rossmann-fold domains"/>
    <property type="match status" value="1"/>
</dbReference>
<dbReference type="Proteomes" id="UP000232453">
    <property type="component" value="Unassembled WGS sequence"/>
</dbReference>